<dbReference type="InterPro" id="IPR050088">
    <property type="entry name" value="IspD/TarI_cytidylyltransf_bact"/>
</dbReference>
<comment type="caution">
    <text evidence="9">The sequence shown here is derived from an EMBL/GenBank/DDBJ whole genome shotgun (WGS) entry which is preliminary data.</text>
</comment>
<dbReference type="SUPFAM" id="SSF53448">
    <property type="entry name" value="Nucleotide-diphospho-sugar transferases"/>
    <property type="match status" value="1"/>
</dbReference>
<evidence type="ECO:0000256" key="4">
    <source>
        <dbReference type="ARBA" id="ARBA00012526"/>
    </source>
</evidence>
<keyword evidence="7 9" id="KW-0548">Nucleotidyltransferase</keyword>
<evidence type="ECO:0000256" key="2">
    <source>
        <dbReference type="ARBA" id="ARBA00004787"/>
    </source>
</evidence>
<comment type="pathway">
    <text evidence="2">Isoprenoid biosynthesis; isopentenyl diphosphate biosynthesis via DXP pathway; isopentenyl diphosphate from 1-deoxy-D-xylulose 5-phosphate: step 2/6.</text>
</comment>
<organism evidence="9 10">
    <name type="scientific">Alkalibacterium olivapovliticus</name>
    <dbReference type="NCBI Taxonomy" id="99907"/>
    <lineage>
        <taxon>Bacteria</taxon>
        <taxon>Bacillati</taxon>
        <taxon>Bacillota</taxon>
        <taxon>Bacilli</taxon>
        <taxon>Lactobacillales</taxon>
        <taxon>Carnobacteriaceae</taxon>
        <taxon>Alkalibacterium</taxon>
    </lineage>
</organism>
<dbReference type="InterPro" id="IPR034683">
    <property type="entry name" value="IspD/TarI"/>
</dbReference>
<dbReference type="EMBL" id="PVTO01000012">
    <property type="protein sequence ID" value="PRY82357.1"/>
    <property type="molecule type" value="Genomic_DNA"/>
</dbReference>
<dbReference type="PANTHER" id="PTHR32125">
    <property type="entry name" value="2-C-METHYL-D-ERYTHRITOL 4-PHOSPHATE CYTIDYLYLTRANSFERASE, CHLOROPLASTIC"/>
    <property type="match status" value="1"/>
</dbReference>
<dbReference type="InterPro" id="IPR029044">
    <property type="entry name" value="Nucleotide-diphossugar_trans"/>
</dbReference>
<dbReference type="NCBIfam" id="TIGR00453">
    <property type="entry name" value="ispD"/>
    <property type="match status" value="1"/>
</dbReference>
<name>A0A2T0W6L8_9LACT</name>
<evidence type="ECO:0000313" key="10">
    <source>
        <dbReference type="Proteomes" id="UP000238205"/>
    </source>
</evidence>
<evidence type="ECO:0000256" key="1">
    <source>
        <dbReference type="ARBA" id="ARBA00001282"/>
    </source>
</evidence>
<dbReference type="Proteomes" id="UP000238205">
    <property type="component" value="Unassembled WGS sequence"/>
</dbReference>
<keyword evidence="8" id="KW-0414">Isoprene biosynthesis</keyword>
<dbReference type="OrthoDB" id="9806837at2"/>
<dbReference type="CDD" id="cd02516">
    <property type="entry name" value="CDP-ME_synthetase"/>
    <property type="match status" value="1"/>
</dbReference>
<keyword evidence="6 9" id="KW-0808">Transferase</keyword>
<evidence type="ECO:0000256" key="5">
    <source>
        <dbReference type="ARBA" id="ARBA00019056"/>
    </source>
</evidence>
<protein>
    <recommendedName>
        <fullName evidence="5">2-C-methyl-D-erythritol 4-phosphate cytidylyltransferase</fullName>
        <ecNumber evidence="4">2.7.7.60</ecNumber>
    </recommendedName>
</protein>
<proteinExistence type="inferred from homology"/>
<dbReference type="RefSeq" id="WP_106193409.1">
    <property type="nucleotide sequence ID" value="NZ_PVTO01000012.1"/>
</dbReference>
<gene>
    <name evidence="9" type="ORF">CLV38_11211</name>
</gene>
<dbReference type="Pfam" id="PF01128">
    <property type="entry name" value="IspD"/>
    <property type="match status" value="1"/>
</dbReference>
<comment type="similarity">
    <text evidence="3">Belongs to the IspD/TarI cytidylyltransferase family. IspD subfamily.</text>
</comment>
<accession>A0A2T0W6L8</accession>
<dbReference type="InterPro" id="IPR018294">
    <property type="entry name" value="ISPD_synthase_CS"/>
</dbReference>
<dbReference type="InterPro" id="IPR001228">
    <property type="entry name" value="IspD"/>
</dbReference>
<reference evidence="9 10" key="1">
    <citation type="submission" date="2018-03" db="EMBL/GenBank/DDBJ databases">
        <title>Genomic Encyclopedia of Archaeal and Bacterial Type Strains, Phase II (KMG-II): from individual species to whole genera.</title>
        <authorList>
            <person name="Goeker M."/>
        </authorList>
    </citation>
    <scope>NUCLEOTIDE SEQUENCE [LARGE SCALE GENOMIC DNA]</scope>
    <source>
        <strain evidence="9 10">DSM 13175</strain>
    </source>
</reference>
<comment type="catalytic activity">
    <reaction evidence="1">
        <text>2-C-methyl-D-erythritol 4-phosphate + CTP + H(+) = 4-CDP-2-C-methyl-D-erythritol + diphosphate</text>
        <dbReference type="Rhea" id="RHEA:13429"/>
        <dbReference type="ChEBI" id="CHEBI:15378"/>
        <dbReference type="ChEBI" id="CHEBI:33019"/>
        <dbReference type="ChEBI" id="CHEBI:37563"/>
        <dbReference type="ChEBI" id="CHEBI:57823"/>
        <dbReference type="ChEBI" id="CHEBI:58262"/>
        <dbReference type="EC" id="2.7.7.60"/>
    </reaction>
</comment>
<dbReference type="PANTHER" id="PTHR32125:SF4">
    <property type="entry name" value="2-C-METHYL-D-ERYTHRITOL 4-PHOSPHATE CYTIDYLYLTRANSFERASE, CHLOROPLASTIC"/>
    <property type="match status" value="1"/>
</dbReference>
<dbReference type="EC" id="2.7.7.60" evidence="4"/>
<sequence length="237" mass="26973">MSEYYDVILLAAGSATRFNHQSDRNKVLMPLKDRPVFDYSLSMFLSDPKCRNILFVTRETERPLFEEKTKDIYKEMPSKIIWVTGGKERQDSVSCALSDIRGDKSPAILVHDAARPFITRDLICRLLAGLSESPAVIPGIMAKDSMKLVKAAVVDQSLQRSAVRHIQTPQVFRTECLLEAVTRAEEEQFYGNEEGELVERLGYQVSVVEGLEQNLKITTAMDYTFARFMVEQQQVDR</sequence>
<dbReference type="FunFam" id="3.90.550.10:FF:000003">
    <property type="entry name" value="2-C-methyl-D-erythritol 4-phosphate cytidylyltransferase"/>
    <property type="match status" value="1"/>
</dbReference>
<dbReference type="Gene3D" id="3.90.550.10">
    <property type="entry name" value="Spore Coat Polysaccharide Biosynthesis Protein SpsA, Chain A"/>
    <property type="match status" value="1"/>
</dbReference>
<dbReference type="GO" id="GO:0050518">
    <property type="term" value="F:2-C-methyl-D-erythritol 4-phosphate cytidylyltransferase activity"/>
    <property type="evidence" value="ECO:0007669"/>
    <property type="project" value="UniProtKB-EC"/>
</dbReference>
<evidence type="ECO:0000256" key="7">
    <source>
        <dbReference type="ARBA" id="ARBA00022695"/>
    </source>
</evidence>
<dbReference type="PROSITE" id="PS01295">
    <property type="entry name" value="ISPD"/>
    <property type="match status" value="1"/>
</dbReference>
<evidence type="ECO:0000313" key="9">
    <source>
        <dbReference type="EMBL" id="PRY82357.1"/>
    </source>
</evidence>
<evidence type="ECO:0000256" key="6">
    <source>
        <dbReference type="ARBA" id="ARBA00022679"/>
    </source>
</evidence>
<keyword evidence="10" id="KW-1185">Reference proteome</keyword>
<dbReference type="GO" id="GO:0019288">
    <property type="term" value="P:isopentenyl diphosphate biosynthetic process, methylerythritol 4-phosphate pathway"/>
    <property type="evidence" value="ECO:0007669"/>
    <property type="project" value="UniProtKB-UniPathway"/>
</dbReference>
<evidence type="ECO:0000256" key="3">
    <source>
        <dbReference type="ARBA" id="ARBA00009789"/>
    </source>
</evidence>
<evidence type="ECO:0000256" key="8">
    <source>
        <dbReference type="ARBA" id="ARBA00023229"/>
    </source>
</evidence>
<dbReference type="UniPathway" id="UPA00056">
    <property type="reaction ID" value="UER00093"/>
</dbReference>
<dbReference type="AlphaFoldDB" id="A0A2T0W6L8"/>